<proteinExistence type="predicted"/>
<evidence type="ECO:0000259" key="2">
    <source>
        <dbReference type="Pfam" id="PF14214"/>
    </source>
</evidence>
<dbReference type="InterPro" id="IPR025476">
    <property type="entry name" value="Helitron_helicase-like"/>
</dbReference>
<evidence type="ECO:0000313" key="4">
    <source>
        <dbReference type="Proteomes" id="UP000007819"/>
    </source>
</evidence>
<dbReference type="PANTHER" id="PTHR45786:SF74">
    <property type="entry name" value="ATP-DEPENDENT DNA HELICASE"/>
    <property type="match status" value="1"/>
</dbReference>
<dbReference type="RefSeq" id="XP_008185956.2">
    <property type="nucleotide sequence ID" value="XM_008187734.2"/>
</dbReference>
<dbReference type="GeneID" id="103310215"/>
<dbReference type="AlphaFoldDB" id="A0A8R2FC21"/>
<accession>A0A8R2FC21</accession>
<keyword evidence="4" id="KW-1185">Reference proteome</keyword>
<protein>
    <recommendedName>
        <fullName evidence="2">Helitron helicase-like domain-containing protein</fullName>
    </recommendedName>
</protein>
<feature type="domain" description="Helitron helicase-like" evidence="2">
    <location>
        <begin position="366"/>
        <end position="546"/>
    </location>
</feature>
<dbReference type="KEGG" id="api:103310215"/>
<dbReference type="PANTHER" id="PTHR45786">
    <property type="entry name" value="DNA BINDING PROTEIN-LIKE"/>
    <property type="match status" value="1"/>
</dbReference>
<organism evidence="3 4">
    <name type="scientific">Acyrthosiphon pisum</name>
    <name type="common">Pea aphid</name>
    <dbReference type="NCBI Taxonomy" id="7029"/>
    <lineage>
        <taxon>Eukaryota</taxon>
        <taxon>Metazoa</taxon>
        <taxon>Ecdysozoa</taxon>
        <taxon>Arthropoda</taxon>
        <taxon>Hexapoda</taxon>
        <taxon>Insecta</taxon>
        <taxon>Pterygota</taxon>
        <taxon>Neoptera</taxon>
        <taxon>Paraneoptera</taxon>
        <taxon>Hemiptera</taxon>
        <taxon>Sternorrhyncha</taxon>
        <taxon>Aphidomorpha</taxon>
        <taxon>Aphidoidea</taxon>
        <taxon>Aphididae</taxon>
        <taxon>Macrosiphini</taxon>
        <taxon>Acyrthosiphon</taxon>
    </lineage>
</organism>
<name>A0A8R2FC21_ACYPI</name>
<reference evidence="3" key="2">
    <citation type="submission" date="2022-06" db="UniProtKB">
        <authorList>
            <consortium name="EnsemblMetazoa"/>
        </authorList>
    </citation>
    <scope>IDENTIFICATION</scope>
</reference>
<evidence type="ECO:0000256" key="1">
    <source>
        <dbReference type="SAM" id="MobiDB-lite"/>
    </source>
</evidence>
<feature type="compositionally biased region" description="Low complexity" evidence="1">
    <location>
        <begin position="60"/>
        <end position="69"/>
    </location>
</feature>
<sequence>MDFESSCAFRYFNTKSQTLWHNQPPTKQNIGKNSLLNKRQKKLKKTHQVEDDIIEETKKSSSNQKQMSQRTERRKSKMKKNLEMKAFNYDCSDVFNNDHRISIGLMDIECKFCKALKFQDESDNMCCGKGKVNLPDLTIPEEPLSTYLSGTTIESKHFLSNIRKYNSCFNMTSFGANRKKESGFQTTFKIQGQIYHRIGSLLPYDCESSFLQIYFIGDDDIQSQRRCSIVPNVQHEIVQSLQNFLNEHNALIKLFKTSLDNMPSDECQIVLRADKIPSSEHERRFNLPVVNEVAAIINGNEFSKRDIVLQKRSNEYVTVQETHKSYDALQYPLMFWMGEDGYHFEIYEINPVTGLSTKKRVSSMKFYAYRMMIRTNPENHLLHYKQLLNQFIVDMYAKIENERLRYIRCNQKALKVEQYIHLKDAFENDENVSDIGQKCILPASFIGSPRHMHEYIQDALCFVRHNGKPCLFITFTCNIRWTEITNLLLVDQQPSDRHDLIARVFKLKLRKLIDLITKCKIFGNVISWVYSIEWQKRGLPHAHILIWLKNKVHPDRIDNIISAELPDPEKDPHLFDIIKKNMIHGPCGQLNPFSVCMKDSQCKCNYPRKLLDVTRSDKNGYPLYRRRSITNGGFQTAINVKVNDKYKKVNIDNQWIVPYCPLISKIMNAHINVEL</sequence>
<dbReference type="Pfam" id="PF14214">
    <property type="entry name" value="Helitron_like_N"/>
    <property type="match status" value="1"/>
</dbReference>
<feature type="compositionally biased region" description="Basic and acidic residues" evidence="1">
    <location>
        <begin position="47"/>
        <end position="59"/>
    </location>
</feature>
<dbReference type="Proteomes" id="UP000007819">
    <property type="component" value="Chromosome A1"/>
</dbReference>
<dbReference type="OrthoDB" id="6600746at2759"/>
<feature type="region of interest" description="Disordered" evidence="1">
    <location>
        <begin position="37"/>
        <end position="79"/>
    </location>
</feature>
<reference evidence="4" key="1">
    <citation type="submission" date="2010-06" db="EMBL/GenBank/DDBJ databases">
        <authorList>
            <person name="Jiang H."/>
            <person name="Abraham K."/>
            <person name="Ali S."/>
            <person name="Alsbrooks S.L."/>
            <person name="Anim B.N."/>
            <person name="Anosike U.S."/>
            <person name="Attaway T."/>
            <person name="Bandaranaike D.P."/>
            <person name="Battles P.K."/>
            <person name="Bell S.N."/>
            <person name="Bell A.V."/>
            <person name="Beltran B."/>
            <person name="Bickham C."/>
            <person name="Bustamante Y."/>
            <person name="Caleb T."/>
            <person name="Canada A."/>
            <person name="Cardenas V."/>
            <person name="Carter K."/>
            <person name="Chacko J."/>
            <person name="Chandrabose M.N."/>
            <person name="Chavez D."/>
            <person name="Chavez A."/>
            <person name="Chen L."/>
            <person name="Chu H.-S."/>
            <person name="Claassen K.J."/>
            <person name="Cockrell R."/>
            <person name="Collins M."/>
            <person name="Cooper J.A."/>
            <person name="Cree A."/>
            <person name="Curry S.M."/>
            <person name="Da Y."/>
            <person name="Dao M.D."/>
            <person name="Das B."/>
            <person name="Davila M.-L."/>
            <person name="Davy-Carroll L."/>
            <person name="Denson S."/>
            <person name="Dinh H."/>
            <person name="Ebong V.E."/>
            <person name="Edwards J.R."/>
            <person name="Egan A."/>
            <person name="El-Daye J."/>
            <person name="Escobedo L."/>
            <person name="Fernandez S."/>
            <person name="Fernando P.R."/>
            <person name="Flagg N."/>
            <person name="Forbes L.D."/>
            <person name="Fowler R.G."/>
            <person name="Fu Q."/>
            <person name="Gabisi R.A."/>
            <person name="Ganer J."/>
            <person name="Garbino Pronczuk A."/>
            <person name="Garcia R.M."/>
            <person name="Garner T."/>
            <person name="Garrett T.E."/>
            <person name="Gonzalez D.A."/>
            <person name="Hamid H."/>
            <person name="Hawkins E.S."/>
            <person name="Hirani K."/>
            <person name="Hogues M.E."/>
            <person name="Hollins B."/>
            <person name="Hsiao C.-H."/>
            <person name="Jabil R."/>
            <person name="James M.L."/>
            <person name="Jhangiani S.N."/>
            <person name="Johnson B."/>
            <person name="Johnson Q."/>
            <person name="Joshi V."/>
            <person name="Kalu J.B."/>
            <person name="Kam C."/>
            <person name="Kashfia A."/>
            <person name="Keebler J."/>
            <person name="Kisamo H."/>
            <person name="Kovar C.L."/>
            <person name="Lago L.A."/>
            <person name="Lai C.-Y."/>
            <person name="Laidlaw J."/>
            <person name="Lara F."/>
            <person name="Le T.-K."/>
            <person name="Lee S.L."/>
            <person name="Legall F.H."/>
            <person name="Lemon S.J."/>
            <person name="Lewis L.R."/>
            <person name="Li B."/>
            <person name="Liu Y."/>
            <person name="Liu Y.-S."/>
            <person name="Lopez J."/>
            <person name="Lozado R.J."/>
            <person name="Lu J."/>
            <person name="Madu R.C."/>
            <person name="Maheshwari M."/>
            <person name="Maheshwari R."/>
            <person name="Malloy K."/>
            <person name="Martinez E."/>
            <person name="Mathew T."/>
            <person name="Mercado I.C."/>
            <person name="Mercado C."/>
            <person name="Meyer B."/>
            <person name="Montgomery K."/>
            <person name="Morgan M.B."/>
            <person name="Munidasa M."/>
            <person name="Nazareth L.V."/>
            <person name="Nelson J."/>
            <person name="Ng B.M."/>
            <person name="Nguyen N.B."/>
            <person name="Nguyen P.Q."/>
            <person name="Nguyen T."/>
            <person name="Obregon M."/>
            <person name="Okwuonu G.O."/>
            <person name="Onwere C.G."/>
            <person name="Orozco G."/>
            <person name="Parra A."/>
            <person name="Patel S."/>
            <person name="Patil S."/>
            <person name="Perez A."/>
            <person name="Perez Y."/>
            <person name="Pham C."/>
            <person name="Primus E.L."/>
            <person name="Pu L.-L."/>
            <person name="Puazo M."/>
            <person name="Qin X."/>
            <person name="Quiroz J.B."/>
            <person name="Reese J."/>
            <person name="Richards S."/>
            <person name="Rives C.M."/>
            <person name="Robberts R."/>
            <person name="Ruiz S.J."/>
            <person name="Ruiz M.J."/>
            <person name="Santibanez J."/>
            <person name="Schneider B.W."/>
            <person name="Sisson I."/>
            <person name="Smith M."/>
            <person name="Sodergren E."/>
            <person name="Song X.-Z."/>
            <person name="Song B.B."/>
            <person name="Summersgill H."/>
            <person name="Thelus R."/>
            <person name="Thornton R.D."/>
            <person name="Trejos Z.Y."/>
            <person name="Usmani K."/>
            <person name="Vattathil S."/>
            <person name="Villasana D."/>
            <person name="Walker D.L."/>
            <person name="Wang S."/>
            <person name="Wang K."/>
            <person name="White C.S."/>
            <person name="Williams A.C."/>
            <person name="Williamson J."/>
            <person name="Wilson K."/>
            <person name="Woghiren I.O."/>
            <person name="Woodworth J.R."/>
            <person name="Worley K.C."/>
            <person name="Wright R.A."/>
            <person name="Wu W."/>
            <person name="Young L."/>
            <person name="Zhang L."/>
            <person name="Zhang J."/>
            <person name="Zhu Y."/>
            <person name="Muzny D.M."/>
            <person name="Weinstock G."/>
            <person name="Gibbs R.A."/>
        </authorList>
    </citation>
    <scope>NUCLEOTIDE SEQUENCE [LARGE SCALE GENOMIC DNA]</scope>
    <source>
        <strain evidence="4">LSR1</strain>
    </source>
</reference>
<dbReference type="EnsemblMetazoa" id="XM_008187734.2">
    <property type="protein sequence ID" value="XP_008185956.2"/>
    <property type="gene ID" value="LOC103310215"/>
</dbReference>
<evidence type="ECO:0000313" key="3">
    <source>
        <dbReference type="EnsemblMetazoa" id="XP_008185956.2"/>
    </source>
</evidence>